<organism evidence="4 5">
    <name type="scientific">Actinotalea soli</name>
    <dbReference type="NCBI Taxonomy" id="2819234"/>
    <lineage>
        <taxon>Bacteria</taxon>
        <taxon>Bacillati</taxon>
        <taxon>Actinomycetota</taxon>
        <taxon>Actinomycetes</taxon>
        <taxon>Micrococcales</taxon>
        <taxon>Cellulomonadaceae</taxon>
        <taxon>Actinotalea</taxon>
    </lineage>
</organism>
<keyword evidence="2" id="KW-0732">Signal</keyword>
<keyword evidence="5" id="KW-1185">Reference proteome</keyword>
<dbReference type="GO" id="GO:0030288">
    <property type="term" value="C:outer membrane-bounded periplasmic space"/>
    <property type="evidence" value="ECO:0007669"/>
    <property type="project" value="TreeGrafter"/>
</dbReference>
<dbReference type="Proteomes" id="UP000664209">
    <property type="component" value="Unassembled WGS sequence"/>
</dbReference>
<dbReference type="GO" id="GO:0030246">
    <property type="term" value="F:carbohydrate binding"/>
    <property type="evidence" value="ECO:0007669"/>
    <property type="project" value="TreeGrafter"/>
</dbReference>
<protein>
    <submittedName>
        <fullName evidence="4">Sugar-binding protein</fullName>
    </submittedName>
</protein>
<dbReference type="PANTHER" id="PTHR30036:SF1">
    <property type="entry name" value="D-XYLOSE-BINDING PERIPLASMIC PROTEIN"/>
    <property type="match status" value="1"/>
</dbReference>
<name>A0A939RVM7_9CELL</name>
<evidence type="ECO:0000256" key="1">
    <source>
        <dbReference type="ARBA" id="ARBA00004196"/>
    </source>
</evidence>
<dbReference type="InterPro" id="IPR050555">
    <property type="entry name" value="Bact_Solute-Bind_Prot2"/>
</dbReference>
<gene>
    <name evidence="4" type="ORF">J4G33_05665</name>
</gene>
<comment type="caution">
    <text evidence="4">The sequence shown here is derived from an EMBL/GenBank/DDBJ whole genome shotgun (WGS) entry which is preliminary data.</text>
</comment>
<dbReference type="SUPFAM" id="SSF53822">
    <property type="entry name" value="Periplasmic binding protein-like I"/>
    <property type="match status" value="1"/>
</dbReference>
<dbReference type="InterPro" id="IPR028082">
    <property type="entry name" value="Peripla_BP_I"/>
</dbReference>
<dbReference type="Gene3D" id="3.40.50.2300">
    <property type="match status" value="2"/>
</dbReference>
<accession>A0A939RVM7</accession>
<evidence type="ECO:0000259" key="3">
    <source>
        <dbReference type="Pfam" id="PF13407"/>
    </source>
</evidence>
<feature type="domain" description="Periplasmic binding protein" evidence="3">
    <location>
        <begin position="3"/>
        <end position="280"/>
    </location>
</feature>
<reference evidence="4" key="1">
    <citation type="submission" date="2021-03" db="EMBL/GenBank/DDBJ databases">
        <title>Actinotalea soli sp. nov., isolated from soil.</title>
        <authorList>
            <person name="Ping W."/>
            <person name="Zhang J."/>
        </authorList>
    </citation>
    <scope>NUCLEOTIDE SEQUENCE</scope>
    <source>
        <strain evidence="4">BY-33</strain>
    </source>
</reference>
<dbReference type="EMBL" id="JAGEMK010000002">
    <property type="protein sequence ID" value="MBO1751286.1"/>
    <property type="molecule type" value="Genomic_DNA"/>
</dbReference>
<sequence>MPTTTSLRWIADGENVTAQLESLGHEVDLVYAEDDVPTQVEQVQAMVDAGVDALVIGAIDGTALKGVLAEAGAADIPVISYDRLIRDSADIDYYATFDNARVGVQQATSLLEGLGAVDANGEDTDQDGPFAVELFAGSPDDNNATVFYEGAMSVLQPYLDEGVLVVPSGETDFAAIATQGWSGDTAAERMQTLMPAYADLRLDGILSPYDGISLALLGVTAEAGYGTSAQPYPVVPGQDAEVPSVKSIIAGEQHSTIYKDTRQLAEVAVSMVDALLRGEEPETNDVTSYDNGVMVVPSYLLAPQVVTAENYQPVLVESGYYSEEELR</sequence>
<dbReference type="Pfam" id="PF13407">
    <property type="entry name" value="Peripla_BP_4"/>
    <property type="match status" value="1"/>
</dbReference>
<evidence type="ECO:0000313" key="5">
    <source>
        <dbReference type="Proteomes" id="UP000664209"/>
    </source>
</evidence>
<dbReference type="NCBIfam" id="NF040907">
    <property type="entry name" value="ChvE"/>
    <property type="match status" value="1"/>
</dbReference>
<dbReference type="InterPro" id="IPR025997">
    <property type="entry name" value="SBP_2_dom"/>
</dbReference>
<comment type="subcellular location">
    <subcellularLocation>
        <location evidence="1">Cell envelope</location>
    </subcellularLocation>
</comment>
<evidence type="ECO:0000313" key="4">
    <source>
        <dbReference type="EMBL" id="MBO1751286.1"/>
    </source>
</evidence>
<dbReference type="PANTHER" id="PTHR30036">
    <property type="entry name" value="D-XYLOSE-BINDING PERIPLASMIC PROTEIN"/>
    <property type="match status" value="1"/>
</dbReference>
<evidence type="ECO:0000256" key="2">
    <source>
        <dbReference type="ARBA" id="ARBA00022729"/>
    </source>
</evidence>
<dbReference type="InterPro" id="IPR049784">
    <property type="entry name" value="ChvE-like"/>
</dbReference>
<dbReference type="CDD" id="cd19994">
    <property type="entry name" value="PBP1_ChvE"/>
    <property type="match status" value="1"/>
</dbReference>
<proteinExistence type="predicted"/>
<dbReference type="AlphaFoldDB" id="A0A939RVM7"/>